<sequence length="132" mass="15078">MSYNKMKVEELRELADAYAVDVNPTDNKNVVITKLVESGVTYEYHQDQVRKANEPGVEKIEKASFDEPAEADEESKVLIKMTRANGTFEVRGAKFTRDNPYALVPERNADFILDTYEGFKIASPKEVKEYYS</sequence>
<name>A0AA49BS96_9CAUD</name>
<organism evidence="1 2">
    <name type="scientific">Streptomyces phage Tomas</name>
    <dbReference type="NCBI Taxonomy" id="2914443"/>
    <lineage>
        <taxon>Viruses</taxon>
        <taxon>Duplodnaviria</taxon>
        <taxon>Heunggongvirae</taxon>
        <taxon>Uroviricota</taxon>
        <taxon>Caudoviricetes</taxon>
        <taxon>Stanwilliamsviridae</taxon>
        <taxon>Boydwoodruffvirinae</taxon>
        <taxon>Tomasvirus</taxon>
        <taxon>Tomasvirus tomas</taxon>
    </lineage>
</organism>
<dbReference type="GeneID" id="77926774"/>
<dbReference type="RefSeq" id="YP_010651182.1">
    <property type="nucleotide sequence ID" value="NC_070781.1"/>
</dbReference>
<dbReference type="EMBL" id="OL829978">
    <property type="protein sequence ID" value="UMO76244.1"/>
    <property type="molecule type" value="Genomic_DNA"/>
</dbReference>
<proteinExistence type="predicted"/>
<evidence type="ECO:0000313" key="2">
    <source>
        <dbReference type="Proteomes" id="UP001202581"/>
    </source>
</evidence>
<dbReference type="KEGG" id="vg:77926774"/>
<reference evidence="1" key="1">
    <citation type="submission" date="2021-12" db="EMBL/GenBank/DDBJ databases">
        <authorList>
            <person name="Khadka S."/>
            <person name="Uribe D.A."/>
            <person name="Klipsch I.N."/>
            <person name="Rene S.R."/>
            <person name="Jimenez M.L."/>
            <person name="Saini B.K."/>
            <person name="Zugasti M."/>
            <person name="Bullon R.M."/>
            <person name="Sharp C.D."/>
            <person name="Kapinga K.O."/>
            <person name="Warner C.P."/>
            <person name="Sarinana J."/>
            <person name="Jimenez A."/>
            <person name="Layton S.R."/>
            <person name="Nayek S."/>
            <person name="Hughes L.E."/>
            <person name="Garlena R.A."/>
            <person name="Russell D.A."/>
            <person name="Jacobs-Sera D."/>
            <person name="Hatfull G.F."/>
        </authorList>
    </citation>
    <scope>NUCLEOTIDE SEQUENCE</scope>
</reference>
<gene>
    <name evidence="1" type="primary">55</name>
    <name evidence="1" type="ORF">SEA_TOMAS_55</name>
</gene>
<protein>
    <submittedName>
        <fullName evidence="1">Uncharacterized protein</fullName>
    </submittedName>
</protein>
<evidence type="ECO:0000313" key="1">
    <source>
        <dbReference type="EMBL" id="UMO76244.1"/>
    </source>
</evidence>
<dbReference type="Proteomes" id="UP001202581">
    <property type="component" value="Segment"/>
</dbReference>
<accession>A0AA49BS96</accession>
<keyword evidence="2" id="KW-1185">Reference proteome</keyword>